<dbReference type="OrthoDB" id="7737307at2759"/>
<keyword evidence="2" id="KW-0472">Membrane</keyword>
<reference evidence="3 4" key="1">
    <citation type="submission" date="2018-04" db="EMBL/GenBank/DDBJ databases">
        <authorList>
            <person name="Zhang X."/>
            <person name="Yuan J."/>
            <person name="Li F."/>
            <person name="Xiang J."/>
        </authorList>
    </citation>
    <scope>NUCLEOTIDE SEQUENCE [LARGE SCALE GENOMIC DNA]</scope>
    <source>
        <tissue evidence="3">Muscle</tissue>
    </source>
</reference>
<evidence type="ECO:0000313" key="3">
    <source>
        <dbReference type="EMBL" id="ROT84340.1"/>
    </source>
</evidence>
<evidence type="ECO:0000256" key="1">
    <source>
        <dbReference type="SAM" id="MobiDB-lite"/>
    </source>
</evidence>
<organism evidence="3 4">
    <name type="scientific">Penaeus vannamei</name>
    <name type="common">Whiteleg shrimp</name>
    <name type="synonym">Litopenaeus vannamei</name>
    <dbReference type="NCBI Taxonomy" id="6689"/>
    <lineage>
        <taxon>Eukaryota</taxon>
        <taxon>Metazoa</taxon>
        <taxon>Ecdysozoa</taxon>
        <taxon>Arthropoda</taxon>
        <taxon>Crustacea</taxon>
        <taxon>Multicrustacea</taxon>
        <taxon>Malacostraca</taxon>
        <taxon>Eumalacostraca</taxon>
        <taxon>Eucarida</taxon>
        <taxon>Decapoda</taxon>
        <taxon>Dendrobranchiata</taxon>
        <taxon>Penaeoidea</taxon>
        <taxon>Penaeidae</taxon>
        <taxon>Penaeus</taxon>
    </lineage>
</organism>
<evidence type="ECO:0000313" key="4">
    <source>
        <dbReference type="Proteomes" id="UP000283509"/>
    </source>
</evidence>
<name>A0A423U6G6_PENVA</name>
<feature type="region of interest" description="Disordered" evidence="1">
    <location>
        <begin position="150"/>
        <end position="187"/>
    </location>
</feature>
<reference evidence="3 4" key="2">
    <citation type="submission" date="2019-01" db="EMBL/GenBank/DDBJ databases">
        <title>The decoding of complex shrimp genome reveals the adaptation for benthos swimmer, frequently molting mechanism and breeding impact on genome.</title>
        <authorList>
            <person name="Sun Y."/>
            <person name="Gao Y."/>
            <person name="Yu Y."/>
        </authorList>
    </citation>
    <scope>NUCLEOTIDE SEQUENCE [LARGE SCALE GENOMIC DNA]</scope>
    <source>
        <tissue evidence="3">Muscle</tissue>
    </source>
</reference>
<evidence type="ECO:0008006" key="5">
    <source>
        <dbReference type="Google" id="ProtNLM"/>
    </source>
</evidence>
<proteinExistence type="predicted"/>
<dbReference type="EMBL" id="QCYY01000559">
    <property type="protein sequence ID" value="ROT84340.1"/>
    <property type="molecule type" value="Genomic_DNA"/>
</dbReference>
<keyword evidence="2" id="KW-0812">Transmembrane</keyword>
<keyword evidence="2" id="KW-1133">Transmembrane helix</keyword>
<dbReference type="Proteomes" id="UP000283509">
    <property type="component" value="Unassembled WGS sequence"/>
</dbReference>
<dbReference type="STRING" id="6689.A0A423U6G6"/>
<sequence>MTLDPDARCPTRSWIPKYIRVYRSLYPSFLFCSATETKSPTEDIGRPRCCQEYGQRTRSYAPAGTAAEAAEMTNPSTCLLVLLLLSLASVRGEENGLQETGRTILSPYEAAGMHVVVSQFFSGGGLLLACFYVFLQLFKPLYTLFTEPSEGGSHGHGTIPKRADAHGAADTQAAADAHGAADTQAAAETGGGHRSFLNNIDLVDVTFNAMNVEDAECRRRVVCEIQRAASTMPLLGELLESASPLTGWAPAAIPREFSGAVQVNPLQVHGREAPELPFVWDVSPN</sequence>
<evidence type="ECO:0000256" key="2">
    <source>
        <dbReference type="SAM" id="Phobius"/>
    </source>
</evidence>
<accession>A0A423U6G6</accession>
<comment type="caution">
    <text evidence="3">The sequence shown here is derived from an EMBL/GenBank/DDBJ whole genome shotgun (WGS) entry which is preliminary data.</text>
</comment>
<gene>
    <name evidence="3" type="ORF">C7M84_022471</name>
</gene>
<protein>
    <recommendedName>
        <fullName evidence="5">Transmembrane protein</fullName>
    </recommendedName>
</protein>
<feature type="compositionally biased region" description="Low complexity" evidence="1">
    <location>
        <begin position="168"/>
        <end position="187"/>
    </location>
</feature>
<feature type="transmembrane region" description="Helical" evidence="2">
    <location>
        <begin position="115"/>
        <end position="135"/>
    </location>
</feature>
<keyword evidence="4" id="KW-1185">Reference proteome</keyword>
<dbReference type="AlphaFoldDB" id="A0A423U6G6"/>